<keyword evidence="3" id="KW-1185">Reference proteome</keyword>
<organism evidence="2 3">
    <name type="scientific">Kingella pumchi</name>
    <dbReference type="NCBI Taxonomy" id="2779506"/>
    <lineage>
        <taxon>Bacteria</taxon>
        <taxon>Pseudomonadati</taxon>
        <taxon>Pseudomonadota</taxon>
        <taxon>Betaproteobacteria</taxon>
        <taxon>Neisseriales</taxon>
        <taxon>Neisseriaceae</taxon>
        <taxon>Kingella</taxon>
    </lineage>
</organism>
<evidence type="ECO:0000313" key="3">
    <source>
        <dbReference type="Proteomes" id="UP001298424"/>
    </source>
</evidence>
<sequence length="242" mass="27388">MKKLLAVTLVAFLAACTDPKSIVLTKKEDIEKHAEELGKLSSEEKQLVVAYLLRAELGGAFGGEGNDKAVYGVTIGEAIEKQKAFIEKQKALIEAQQKQELEQKAEEEQARKELEEKRKQLNEAVSVIFVEHHRKEGQFSFQKYDIFSFKIKNNSQKNITGIKGTTVFFDKFGDELTRLEMKNDFQDNGGKLAAGQDYTWQGQKDILLRDDEKLADTPTEDLKFVYEPDTVLFEDGTSLTVK</sequence>
<accession>A0ABS9NQ85</accession>
<gene>
    <name evidence="2" type="ORF">MB824_09480</name>
</gene>
<dbReference type="Proteomes" id="UP001298424">
    <property type="component" value="Unassembled WGS sequence"/>
</dbReference>
<name>A0ABS9NQ85_9NEIS</name>
<keyword evidence="1" id="KW-0175">Coiled coil</keyword>
<dbReference type="RefSeq" id="WP_238748259.1">
    <property type="nucleotide sequence ID" value="NZ_JAKOOW010000033.1"/>
</dbReference>
<comment type="caution">
    <text evidence="2">The sequence shown here is derived from an EMBL/GenBank/DDBJ whole genome shotgun (WGS) entry which is preliminary data.</text>
</comment>
<dbReference type="PROSITE" id="PS51257">
    <property type="entry name" value="PROKAR_LIPOPROTEIN"/>
    <property type="match status" value="1"/>
</dbReference>
<protein>
    <recommendedName>
        <fullName evidence="4">Lipoprotein</fullName>
    </recommendedName>
</protein>
<reference evidence="2 3" key="1">
    <citation type="submission" date="2022-02" db="EMBL/GenBank/DDBJ databases">
        <title>Genome sequence data of Kingella unionensis sp. nov. strain CICC 24913 (CCUG 75125).</title>
        <authorList>
            <person name="Xiao M."/>
        </authorList>
    </citation>
    <scope>NUCLEOTIDE SEQUENCE [LARGE SCALE GENOMIC DNA]</scope>
    <source>
        <strain evidence="2 3">CICC 24913</strain>
    </source>
</reference>
<proteinExistence type="predicted"/>
<evidence type="ECO:0000256" key="1">
    <source>
        <dbReference type="SAM" id="Coils"/>
    </source>
</evidence>
<evidence type="ECO:0000313" key="2">
    <source>
        <dbReference type="EMBL" id="MCG6504727.1"/>
    </source>
</evidence>
<feature type="coiled-coil region" evidence="1">
    <location>
        <begin position="88"/>
        <end position="131"/>
    </location>
</feature>
<dbReference type="EMBL" id="JAKOOW010000033">
    <property type="protein sequence ID" value="MCG6504727.1"/>
    <property type="molecule type" value="Genomic_DNA"/>
</dbReference>
<evidence type="ECO:0008006" key="4">
    <source>
        <dbReference type="Google" id="ProtNLM"/>
    </source>
</evidence>